<dbReference type="Pfam" id="PF21547">
    <property type="entry name" value="TTI1"/>
    <property type="match status" value="1"/>
</dbReference>
<proteinExistence type="predicted"/>
<protein>
    <submittedName>
        <fullName evidence="2">Uncharacterized protein</fullName>
    </submittedName>
</protein>
<dbReference type="SUPFAM" id="SSF48371">
    <property type="entry name" value="ARM repeat"/>
    <property type="match status" value="1"/>
</dbReference>
<dbReference type="Proteomes" id="UP000030755">
    <property type="component" value="Unassembled WGS sequence"/>
</dbReference>
<accession>A0A075B402</accession>
<evidence type="ECO:0000313" key="3">
    <source>
        <dbReference type="Proteomes" id="UP000030755"/>
    </source>
</evidence>
<dbReference type="GO" id="GO:0005737">
    <property type="term" value="C:cytoplasm"/>
    <property type="evidence" value="ECO:0007669"/>
    <property type="project" value="TreeGrafter"/>
</dbReference>
<sequence length="934" mass="107922">MLQKLLYLLDKENDEENLTLLNSSIQVCLKETSICHPIVSLHLSLHVLLSKFKAVKYVNLKLAILDTITIIVNNLESVDAVAPGVLSAMTSFVISSPVKTQHMLLVKSVEIVSLVVCKLCEHQIEPIVGMLKRLEMLVVHDHFRVRQAVCEFARSVIMDFDTLAKRKEYLPSLLKILVVGRMDEYESVSSVCMMSLVEMKCFDGEMSRVVKISFHEELQRMKGLMVKSEREQNFVLKVLSGYLVAFRELDEEISSVSCEWMMRWMIKMIKFEYSDVKIITELSVNAEFESVDSVEIPIERLLFASDCRVQKSIELLIELIGRCFPVEELMKFFESKLECEVEDVELPQVLYILSVIVNSWSNDSKVTKYFNISEINDENKENTENKDNKEHKDNNNKENSDINEHSIPVIVKESVCKINELLNNLTVLNKPSTLVECQLYSMESENKSVSHFNRIIISKCLLGYSILACSKVLRLEYKPLLINSLFVLLVLSGDNLLIINEIAMKCFNKISKYCGYESCKELLMDNMDYALNATSIKLLTINENPSALKVLISLINFLHIEVLPFVSDLSIQLFDLLEEFSESKFIQFGILKSFQLIFSLIKDEKDFNKLKFVSEFCKNTLNKIENLLLNDSMQIRVIVIRLSSDIVRSFFHSSSESRSAKNSENINSSETENRSGIISWFSRNWKILFKRLINDRSNPFIIEATLDLFSSLAECIEDFFSHKYLESELFRLFEIWLLNKSFQRHSSEFDLLGKKISSNLILENSLIHSTPSWLITNASKEANLITNTKSDHSSNNYSHSNSLNFTNEYSPNSTSIKLYKSILKSFISISLHLKLQRFHISVLFNLTMEFLFKIVPSLPRNFHNEIVDLIIQCIKVWCDLFPEFIWFNFNIRSQHLNNEHISPFYTVYSHLKIKSTPFSNHIISKLEKIIQLPN</sequence>
<dbReference type="AlphaFoldDB" id="A0A075B402"/>
<evidence type="ECO:0000256" key="1">
    <source>
        <dbReference type="SAM" id="MobiDB-lite"/>
    </source>
</evidence>
<dbReference type="EMBL" id="KE560765">
    <property type="protein sequence ID" value="EPZ35739.1"/>
    <property type="molecule type" value="Genomic_DNA"/>
</dbReference>
<dbReference type="HOGENOM" id="CLU_313554_0_0_1"/>
<keyword evidence="3" id="KW-1185">Reference proteome</keyword>
<dbReference type="InterPro" id="IPR052587">
    <property type="entry name" value="TELO2-interacting_protein_1"/>
</dbReference>
<organism evidence="2 3">
    <name type="scientific">Rozella allomycis (strain CSF55)</name>
    <dbReference type="NCBI Taxonomy" id="988480"/>
    <lineage>
        <taxon>Eukaryota</taxon>
        <taxon>Fungi</taxon>
        <taxon>Fungi incertae sedis</taxon>
        <taxon>Cryptomycota</taxon>
        <taxon>Cryptomycota incertae sedis</taxon>
        <taxon>Rozella</taxon>
    </lineage>
</organism>
<dbReference type="OrthoDB" id="6781668at2759"/>
<reference evidence="2 3" key="1">
    <citation type="journal article" date="2013" name="Curr. Biol.">
        <title>Shared signatures of parasitism and phylogenomics unite Cryptomycota and microsporidia.</title>
        <authorList>
            <person name="James T.Y."/>
            <person name="Pelin A."/>
            <person name="Bonen L."/>
            <person name="Ahrendt S."/>
            <person name="Sain D."/>
            <person name="Corradi N."/>
            <person name="Stajich J.E."/>
        </authorList>
    </citation>
    <scope>NUCLEOTIDE SEQUENCE [LARGE SCALE GENOMIC DNA]</scope>
    <source>
        <strain evidence="2 3">CSF55</strain>
    </source>
</reference>
<evidence type="ECO:0000313" key="2">
    <source>
        <dbReference type="EMBL" id="EPZ35739.1"/>
    </source>
</evidence>
<dbReference type="STRING" id="988480.A0A075B402"/>
<gene>
    <name evidence="2" type="ORF">O9G_003357</name>
</gene>
<feature type="region of interest" description="Disordered" evidence="1">
    <location>
        <begin position="381"/>
        <end position="401"/>
    </location>
</feature>
<dbReference type="InterPro" id="IPR016024">
    <property type="entry name" value="ARM-type_fold"/>
</dbReference>
<dbReference type="PANTHER" id="PTHR18460:SF3">
    <property type="entry name" value="TELO2-INTERACTING PROTEIN 1 HOMOLOG"/>
    <property type="match status" value="1"/>
</dbReference>
<dbReference type="PANTHER" id="PTHR18460">
    <property type="entry name" value="TEL2 INTERACTING PROTEIN 1 TTI1 FAMILY MEMBER"/>
    <property type="match status" value="1"/>
</dbReference>
<dbReference type="InterPro" id="IPR049362">
    <property type="entry name" value="TTI1_rpt"/>
</dbReference>
<name>A0A075B402_ROZAC</name>